<dbReference type="AlphaFoldDB" id="A0A7U6GDE9"/>
<dbReference type="Gene3D" id="3.10.129.10">
    <property type="entry name" value="Hotdog Thioesterase"/>
    <property type="match status" value="1"/>
</dbReference>
<evidence type="ECO:0000313" key="3">
    <source>
        <dbReference type="Proteomes" id="UP000004793"/>
    </source>
</evidence>
<dbReference type="InterPro" id="IPR029069">
    <property type="entry name" value="HotDog_dom_sf"/>
</dbReference>
<dbReference type="NCBIfam" id="NF000582">
    <property type="entry name" value="PRK00006.1"/>
    <property type="match status" value="1"/>
</dbReference>
<keyword evidence="1 2" id="KW-0456">Lyase</keyword>
<dbReference type="EC" id="4.2.1.-" evidence="2"/>
<keyword evidence="3" id="KW-1185">Reference proteome</keyword>
<protein>
    <submittedName>
        <fullName evidence="2">Beta-hydroxyacyl-[acyl-carrier-protein] dehydratase FabZ</fullName>
        <ecNumber evidence="2">4.2.1.-</ecNumber>
    </submittedName>
</protein>
<dbReference type="EMBL" id="AP012051">
    <property type="protein sequence ID" value="BAL80305.1"/>
    <property type="molecule type" value="Genomic_DNA"/>
</dbReference>
<dbReference type="GO" id="GO:0016829">
    <property type="term" value="F:lyase activity"/>
    <property type="evidence" value="ECO:0007669"/>
    <property type="project" value="UniProtKB-KW"/>
</dbReference>
<dbReference type="OrthoDB" id="9772788at2"/>
<evidence type="ECO:0000256" key="1">
    <source>
        <dbReference type="ARBA" id="ARBA00023239"/>
    </source>
</evidence>
<evidence type="ECO:0000313" key="2">
    <source>
        <dbReference type="EMBL" id="BAL80305.1"/>
    </source>
</evidence>
<dbReference type="PANTHER" id="PTHR30272">
    <property type="entry name" value="3-HYDROXYACYL-[ACYL-CARRIER-PROTEIN] DEHYDRATASE"/>
    <property type="match status" value="1"/>
</dbReference>
<dbReference type="RefSeq" id="WP_014452712.1">
    <property type="nucleotide sequence ID" value="NC_017096.1"/>
</dbReference>
<sequence>MYRNLGIDKVKEILPHREPFLFVDEILEVEPGVRAIGKRTFTSNDFFFKGHFPNFPIVPGVILIEFSAQVSASMILLHDEYKNLFGYLSGVENFKFVKKVQEGDTVIAKCEMLDFRHSVAKSKVELFVNDTLIAMGIIKAFFVNKNSLGGEF</sequence>
<dbReference type="InterPro" id="IPR013114">
    <property type="entry name" value="FabA_FabZ"/>
</dbReference>
<dbReference type="Proteomes" id="UP000004793">
    <property type="component" value="Chromosome"/>
</dbReference>
<name>A0A7U6GDE9_CALEA</name>
<dbReference type="PANTHER" id="PTHR30272:SF1">
    <property type="entry name" value="3-HYDROXYACYL-[ACYL-CARRIER-PROTEIN] DEHYDRATASE"/>
    <property type="match status" value="1"/>
</dbReference>
<dbReference type="Pfam" id="PF07977">
    <property type="entry name" value="FabA"/>
    <property type="match status" value="1"/>
</dbReference>
<dbReference type="CDD" id="cd01288">
    <property type="entry name" value="FabZ"/>
    <property type="match status" value="1"/>
</dbReference>
<dbReference type="KEGG" id="cex:CSE_01790"/>
<dbReference type="SUPFAM" id="SSF54637">
    <property type="entry name" value="Thioesterase/thiol ester dehydrase-isomerase"/>
    <property type="match status" value="1"/>
</dbReference>
<reference evidence="2 3" key="1">
    <citation type="submission" date="2011-01" db="EMBL/GenBank/DDBJ databases">
        <title>Whole genome sequence of Caldisericum exile AZM16c01.</title>
        <authorList>
            <person name="Narita-Yamada S."/>
            <person name="Kawakoshi A."/>
            <person name="Nakamura S."/>
            <person name="Sasagawa M."/>
            <person name="Fukada J."/>
            <person name="Sekine M."/>
            <person name="Kato Y."/>
            <person name="Fukai R."/>
            <person name="Sasaki K."/>
            <person name="Hanamaki A."/>
            <person name="Narita H."/>
            <person name="Konno Y."/>
            <person name="Mori K."/>
            <person name="Yamazaki S."/>
            <person name="Suzuki K."/>
            <person name="Fujita N."/>
        </authorList>
    </citation>
    <scope>NUCLEOTIDE SEQUENCE [LARGE SCALE GENOMIC DNA]</scope>
    <source>
        <strain evidence="3">DSM 21853 / NBRC 104410 / AZM16c01</strain>
    </source>
</reference>
<accession>A0A7U6GDE9</accession>
<organism evidence="2 3">
    <name type="scientific">Caldisericum exile (strain DSM 21853 / NBRC 104410 / AZM16c01)</name>
    <dbReference type="NCBI Taxonomy" id="511051"/>
    <lineage>
        <taxon>Bacteria</taxon>
        <taxon>Pseudomonadati</taxon>
        <taxon>Caldisericota/Cryosericota group</taxon>
        <taxon>Caldisericota</taxon>
        <taxon>Caldisericia</taxon>
        <taxon>Caldisericales</taxon>
        <taxon>Caldisericaceae</taxon>
        <taxon>Caldisericum</taxon>
    </lineage>
</organism>
<proteinExistence type="predicted"/>
<gene>
    <name evidence="2" type="primary">fabZ</name>
    <name evidence="2" type="ordered locus">CSE_01790</name>
</gene>